<keyword evidence="1" id="KW-0175">Coiled coil</keyword>
<dbReference type="AlphaFoldDB" id="A0A6J8EJ83"/>
<feature type="coiled-coil region" evidence="1">
    <location>
        <begin position="106"/>
        <end position="137"/>
    </location>
</feature>
<keyword evidence="3" id="KW-1185">Reference proteome</keyword>
<reference evidence="2 3" key="1">
    <citation type="submission" date="2020-06" db="EMBL/GenBank/DDBJ databases">
        <authorList>
            <person name="Li R."/>
            <person name="Bekaert M."/>
        </authorList>
    </citation>
    <scope>NUCLEOTIDE SEQUENCE [LARGE SCALE GENOMIC DNA]</scope>
    <source>
        <strain evidence="3">wild</strain>
    </source>
</reference>
<protein>
    <submittedName>
        <fullName evidence="2">ANKFY1</fullName>
    </submittedName>
</protein>
<evidence type="ECO:0000313" key="3">
    <source>
        <dbReference type="Proteomes" id="UP000507470"/>
    </source>
</evidence>
<gene>
    <name evidence="2" type="ORF">MCOR_52290</name>
</gene>
<sequence length="197" mass="22627">MALRLLPLSHEYQMFALKERCEKVLISALKKTKLTDVKGPPQQRNRRDNTPEILLKCIKAADKGNSKAVLTYCLKMFANPEIPLKDLKSSQEISDNTKSKIFESRMDNAAHKLNRVANELDREKHEKEMLKKQLTDKYIAHNRTAFGAGLPGRVLDRSSAYAIPKTNPTQLQYKISHMSFNNRKQTQHIVKDINTPR</sequence>
<evidence type="ECO:0000256" key="1">
    <source>
        <dbReference type="SAM" id="Coils"/>
    </source>
</evidence>
<dbReference type="Proteomes" id="UP000507470">
    <property type="component" value="Unassembled WGS sequence"/>
</dbReference>
<name>A0A6J8EJ83_MYTCO</name>
<organism evidence="2 3">
    <name type="scientific">Mytilus coruscus</name>
    <name type="common">Sea mussel</name>
    <dbReference type="NCBI Taxonomy" id="42192"/>
    <lineage>
        <taxon>Eukaryota</taxon>
        <taxon>Metazoa</taxon>
        <taxon>Spiralia</taxon>
        <taxon>Lophotrochozoa</taxon>
        <taxon>Mollusca</taxon>
        <taxon>Bivalvia</taxon>
        <taxon>Autobranchia</taxon>
        <taxon>Pteriomorphia</taxon>
        <taxon>Mytilida</taxon>
        <taxon>Mytiloidea</taxon>
        <taxon>Mytilidae</taxon>
        <taxon>Mytilinae</taxon>
        <taxon>Mytilus</taxon>
    </lineage>
</organism>
<evidence type="ECO:0000313" key="2">
    <source>
        <dbReference type="EMBL" id="CAC5420023.1"/>
    </source>
</evidence>
<dbReference type="EMBL" id="CACVKT020009075">
    <property type="protein sequence ID" value="CAC5420023.1"/>
    <property type="molecule type" value="Genomic_DNA"/>
</dbReference>
<proteinExistence type="predicted"/>
<dbReference type="OrthoDB" id="6053465at2759"/>
<accession>A0A6J8EJ83</accession>